<comment type="caution">
    <text evidence="1">The sequence shown here is derived from an EMBL/GenBank/DDBJ whole genome shotgun (WGS) entry which is preliminary data.</text>
</comment>
<dbReference type="Gene3D" id="3.10.280.10">
    <property type="entry name" value="Mitochondrial glycoprotein"/>
    <property type="match status" value="1"/>
</dbReference>
<dbReference type="PANTHER" id="PTHR10826">
    <property type="entry name" value="COMPLEMENT COMPONENT 1"/>
    <property type="match status" value="1"/>
</dbReference>
<dbReference type="EMBL" id="AGNL01015229">
    <property type="protein sequence ID" value="EJK66169.1"/>
    <property type="molecule type" value="Genomic_DNA"/>
</dbReference>
<dbReference type="OMA" id="IGIVFHC"/>
<dbReference type="PANTHER" id="PTHR10826:SF1">
    <property type="entry name" value="COMPLEMENT COMPONENT 1 Q SUBCOMPONENT-BINDING PROTEIN, MITOCHONDRIAL"/>
    <property type="match status" value="1"/>
</dbReference>
<keyword evidence="2" id="KW-1185">Reference proteome</keyword>
<name>K0SMI8_THAOC</name>
<accession>K0SMI8</accession>
<dbReference type="AlphaFoldDB" id="K0SMI8"/>
<dbReference type="InterPro" id="IPR036561">
    <property type="entry name" value="MAM33_sf"/>
</dbReference>
<dbReference type="Proteomes" id="UP000266841">
    <property type="component" value="Unassembled WGS sequence"/>
</dbReference>
<dbReference type="OrthoDB" id="278212at2759"/>
<dbReference type="SUPFAM" id="SSF54529">
    <property type="entry name" value="Mitochondrial glycoprotein MAM33-like"/>
    <property type="match status" value="1"/>
</dbReference>
<evidence type="ECO:0008006" key="3">
    <source>
        <dbReference type="Google" id="ProtNLM"/>
    </source>
</evidence>
<dbReference type="InterPro" id="IPR003428">
    <property type="entry name" value="MAM33"/>
</dbReference>
<evidence type="ECO:0000313" key="2">
    <source>
        <dbReference type="Proteomes" id="UP000266841"/>
    </source>
</evidence>
<dbReference type="eggNOG" id="KOG2536">
    <property type="taxonomic scope" value="Eukaryota"/>
</dbReference>
<proteinExistence type="predicted"/>
<organism evidence="1 2">
    <name type="scientific">Thalassiosira oceanica</name>
    <name type="common">Marine diatom</name>
    <dbReference type="NCBI Taxonomy" id="159749"/>
    <lineage>
        <taxon>Eukaryota</taxon>
        <taxon>Sar</taxon>
        <taxon>Stramenopiles</taxon>
        <taxon>Ochrophyta</taxon>
        <taxon>Bacillariophyta</taxon>
        <taxon>Coscinodiscophyceae</taxon>
        <taxon>Thalassiosirophycidae</taxon>
        <taxon>Thalassiosirales</taxon>
        <taxon>Thalassiosiraceae</taxon>
        <taxon>Thalassiosira</taxon>
    </lineage>
</organism>
<reference evidence="1 2" key="1">
    <citation type="journal article" date="2012" name="Genome Biol.">
        <title>Genome and low-iron response of an oceanic diatom adapted to chronic iron limitation.</title>
        <authorList>
            <person name="Lommer M."/>
            <person name="Specht M."/>
            <person name="Roy A.S."/>
            <person name="Kraemer L."/>
            <person name="Andreson R."/>
            <person name="Gutowska M.A."/>
            <person name="Wolf J."/>
            <person name="Bergner S.V."/>
            <person name="Schilhabel M.B."/>
            <person name="Klostermeier U.C."/>
            <person name="Beiko R.G."/>
            <person name="Rosenstiel P."/>
            <person name="Hippler M."/>
            <person name="Laroche J."/>
        </authorList>
    </citation>
    <scope>NUCLEOTIDE SEQUENCE [LARGE SCALE GENOMIC DNA]</scope>
    <source>
        <strain evidence="1 2">CCMP1005</strain>
    </source>
</reference>
<sequence length="307" mass="33213">MSVLLEKKMIRASLTTFRISNVVHMHGGAVRALAVADGGVKTPSQHGGTDARLLSSAAAASQRVRLPTIKTNRPDARLLSSAAASEELGSILTREINEETDASPEGTMPPEMQELYTEVSQKWTVLEGISGIGGGETGSGATVRMIRKEAGSKGAKIGIVFHCQDTEPDFVEMNESNLFEDGNDDEEEDEDSQAIRFGVTVSKQGKTVVLQCRVGVESLHVDRVTVRDGDTESVLASLANGEGTHAALYQGPDYEELAVDLQTAFGTYVEKECGVDETVSNFMLMFADYREQEEYVSWMKAAVEILD</sequence>
<evidence type="ECO:0000313" key="1">
    <source>
        <dbReference type="EMBL" id="EJK66169.1"/>
    </source>
</evidence>
<dbReference type="GO" id="GO:0005759">
    <property type="term" value="C:mitochondrial matrix"/>
    <property type="evidence" value="ECO:0007669"/>
    <property type="project" value="InterPro"/>
</dbReference>
<gene>
    <name evidence="1" type="ORF">THAOC_12927</name>
</gene>
<protein>
    <recommendedName>
        <fullName evidence="3">Mitochondrial glycoprotein domain-containing protein</fullName>
    </recommendedName>
</protein>
<dbReference type="Pfam" id="PF02330">
    <property type="entry name" value="MAM33"/>
    <property type="match status" value="1"/>
</dbReference>